<feature type="binding site" evidence="6">
    <location>
        <position position="18"/>
    </location>
    <ligand>
        <name>Zn(2+)</name>
        <dbReference type="ChEBI" id="CHEBI:29105"/>
    </ligand>
</feature>
<gene>
    <name evidence="10" type="primary">CSON008816</name>
</gene>
<dbReference type="SUPFAM" id="SSF57667">
    <property type="entry name" value="beta-beta-alpha zinc fingers"/>
    <property type="match status" value="1"/>
</dbReference>
<dbReference type="GO" id="GO:0005634">
    <property type="term" value="C:nucleus"/>
    <property type="evidence" value="ECO:0007669"/>
    <property type="project" value="InterPro"/>
</dbReference>
<accession>A0A336LZA8</accession>
<evidence type="ECO:0000256" key="7">
    <source>
        <dbReference type="SAM" id="MobiDB-lite"/>
    </source>
</evidence>
<reference evidence="10" key="1">
    <citation type="submission" date="2018-07" db="EMBL/GenBank/DDBJ databases">
        <authorList>
            <person name="Quirk P.G."/>
            <person name="Krulwich T.A."/>
        </authorList>
    </citation>
    <scope>NUCLEOTIDE SEQUENCE</scope>
</reference>
<dbReference type="GO" id="GO:0043565">
    <property type="term" value="F:sequence-specific DNA binding"/>
    <property type="evidence" value="ECO:0007669"/>
    <property type="project" value="TreeGrafter"/>
</dbReference>
<evidence type="ECO:0000256" key="3">
    <source>
        <dbReference type="ARBA" id="ARBA00022771"/>
    </source>
</evidence>
<feature type="region of interest" description="Disordered" evidence="7">
    <location>
        <begin position="475"/>
        <end position="494"/>
    </location>
</feature>
<name>A0A336LZA8_CULSO</name>
<dbReference type="GO" id="GO:0000981">
    <property type="term" value="F:DNA-binding transcription factor activity, RNA polymerase II-specific"/>
    <property type="evidence" value="ECO:0007669"/>
    <property type="project" value="TreeGrafter"/>
</dbReference>
<dbReference type="AlphaFoldDB" id="A0A336LZA8"/>
<evidence type="ECO:0000256" key="4">
    <source>
        <dbReference type="ARBA" id="ARBA00022833"/>
    </source>
</evidence>
<dbReference type="EMBL" id="UFQT01000338">
    <property type="protein sequence ID" value="SSX23335.1"/>
    <property type="molecule type" value="Genomic_DNA"/>
</dbReference>
<dbReference type="SUPFAM" id="SSF57716">
    <property type="entry name" value="Glucocorticoid receptor-like (DNA-binding domain)"/>
    <property type="match status" value="1"/>
</dbReference>
<feature type="domain" description="C2H2-type" evidence="8">
    <location>
        <begin position="427"/>
        <end position="454"/>
    </location>
</feature>
<dbReference type="PROSITE" id="PS51915">
    <property type="entry name" value="ZAD"/>
    <property type="match status" value="1"/>
</dbReference>
<evidence type="ECO:0000256" key="6">
    <source>
        <dbReference type="PROSITE-ProRule" id="PRU01263"/>
    </source>
</evidence>
<dbReference type="Pfam" id="PF00096">
    <property type="entry name" value="zf-C2H2"/>
    <property type="match status" value="3"/>
</dbReference>
<organism evidence="10">
    <name type="scientific">Culicoides sonorensis</name>
    <name type="common">Biting midge</name>
    <dbReference type="NCBI Taxonomy" id="179676"/>
    <lineage>
        <taxon>Eukaryota</taxon>
        <taxon>Metazoa</taxon>
        <taxon>Ecdysozoa</taxon>
        <taxon>Arthropoda</taxon>
        <taxon>Hexapoda</taxon>
        <taxon>Insecta</taxon>
        <taxon>Pterygota</taxon>
        <taxon>Neoptera</taxon>
        <taxon>Endopterygota</taxon>
        <taxon>Diptera</taxon>
        <taxon>Nematocera</taxon>
        <taxon>Chironomoidea</taxon>
        <taxon>Ceratopogonidae</taxon>
        <taxon>Ceratopogoninae</taxon>
        <taxon>Culicoides</taxon>
        <taxon>Monoculicoides</taxon>
    </lineage>
</organism>
<dbReference type="InterPro" id="IPR012934">
    <property type="entry name" value="Znf_AD"/>
</dbReference>
<proteinExistence type="predicted"/>
<feature type="compositionally biased region" description="Basic residues" evidence="7">
    <location>
        <begin position="546"/>
        <end position="562"/>
    </location>
</feature>
<feature type="domain" description="C2H2-type" evidence="8">
    <location>
        <begin position="343"/>
        <end position="371"/>
    </location>
</feature>
<feature type="domain" description="ZAD" evidence="9">
    <location>
        <begin position="13"/>
        <end position="87"/>
    </location>
</feature>
<evidence type="ECO:0000313" key="10">
    <source>
        <dbReference type="EMBL" id="SSX23335.1"/>
    </source>
</evidence>
<feature type="binding site" evidence="6">
    <location>
        <position position="60"/>
    </location>
    <ligand>
        <name>Zn(2+)</name>
        <dbReference type="ChEBI" id="CHEBI:29105"/>
    </ligand>
</feature>
<dbReference type="Pfam" id="PF07776">
    <property type="entry name" value="zf-AD"/>
    <property type="match status" value="1"/>
</dbReference>
<keyword evidence="2" id="KW-0677">Repeat</keyword>
<dbReference type="Gene3D" id="3.30.160.60">
    <property type="entry name" value="Classic Zinc Finger"/>
    <property type="match status" value="2"/>
</dbReference>
<dbReference type="PANTHER" id="PTHR24408">
    <property type="entry name" value="ZINC FINGER PROTEIN"/>
    <property type="match status" value="1"/>
</dbReference>
<feature type="binding site" evidence="6">
    <location>
        <position position="63"/>
    </location>
    <ligand>
        <name>Zn(2+)</name>
        <dbReference type="ChEBI" id="CHEBI:29105"/>
    </ligand>
</feature>
<feature type="binding site" evidence="6">
    <location>
        <position position="15"/>
    </location>
    <ligand>
        <name>Zn(2+)</name>
        <dbReference type="ChEBI" id="CHEBI:29105"/>
    </ligand>
</feature>
<sequence>MMFNVDSVVNFERKCRICASDLLDISCAIKIFSGIGLEEKMERYLYIKVTKNDELPKSICATCFIKIESIDKFAYMAAKTEETYIAYLMRSKDKFPSPVQTFMHQDENSVDNMQQVPSHSPGQQKVILKTYRNPRNPRHVDHITLEQIINDQIVKNPKLGPISPTIVMTSPVPSNNIGTENSIIAYHDLKIGQLIKDEELLKLILKALKWTDMPGNKRNVSEYWLKKLKQSKFREILSNPNLLNDSDLMQLIKSYVGQDALTLFNSLNVPIPVSYTNIMPKQFQFVSSPAYHQSPTNSLNLQNDQDSVTQMEVGVDPSLFIDDETRNSTPTVMSDRKNEENQFICSMCPKVFNFNEELQNHLITTHFQGQSQKKQGRKQIRTKKQNSILTDHDTTDIKSELNVCPHTNENVERRGRKPKRDNHDMSLQCPYCRKLLSTKGNLKVHINVHKRKGDATNSVSCSKCQKISVEVKEETSKQESNEMNVVETPEVDEKSVAMKEVAQTQSNKLKKNRNESTRQKFSCESCNRVFGSKGALSIHLLSHALAKTKKKKQKGNVKRMKSLKTQDAETTTNRRKNPTDNLE</sequence>
<dbReference type="PANTHER" id="PTHR24408:SF58">
    <property type="entry name" value="TRANSCRIPTION FACTOR (TFIIIA), PUTATIVE (AFU_ORTHOLOGUE AFUA_1G05150)-RELATED"/>
    <property type="match status" value="1"/>
</dbReference>
<dbReference type="SMART" id="SM00868">
    <property type="entry name" value="zf-AD"/>
    <property type="match status" value="1"/>
</dbReference>
<evidence type="ECO:0000256" key="2">
    <source>
        <dbReference type="ARBA" id="ARBA00022737"/>
    </source>
</evidence>
<evidence type="ECO:0000256" key="5">
    <source>
        <dbReference type="PROSITE-ProRule" id="PRU00042"/>
    </source>
</evidence>
<keyword evidence="1 6" id="KW-0479">Metal-binding</keyword>
<dbReference type="PROSITE" id="PS50157">
    <property type="entry name" value="ZINC_FINGER_C2H2_2"/>
    <property type="match status" value="3"/>
</dbReference>
<evidence type="ECO:0000256" key="1">
    <source>
        <dbReference type="ARBA" id="ARBA00022723"/>
    </source>
</evidence>
<feature type="region of interest" description="Disordered" evidence="7">
    <location>
        <begin position="546"/>
        <end position="583"/>
    </location>
</feature>
<protein>
    <submittedName>
        <fullName evidence="10">CSON008816 protein</fullName>
    </submittedName>
</protein>
<dbReference type="PROSITE" id="PS00028">
    <property type="entry name" value="ZINC_FINGER_C2H2_1"/>
    <property type="match status" value="3"/>
</dbReference>
<dbReference type="InterPro" id="IPR036236">
    <property type="entry name" value="Znf_C2H2_sf"/>
</dbReference>
<evidence type="ECO:0000259" key="9">
    <source>
        <dbReference type="PROSITE" id="PS51915"/>
    </source>
</evidence>
<dbReference type="SMART" id="SM00355">
    <property type="entry name" value="ZnF_C2H2"/>
    <property type="match status" value="3"/>
</dbReference>
<feature type="domain" description="C2H2-type" evidence="8">
    <location>
        <begin position="521"/>
        <end position="548"/>
    </location>
</feature>
<dbReference type="InterPro" id="IPR013087">
    <property type="entry name" value="Znf_C2H2_type"/>
</dbReference>
<dbReference type="Gene3D" id="3.40.1800.20">
    <property type="match status" value="1"/>
</dbReference>
<dbReference type="GO" id="GO:0008270">
    <property type="term" value="F:zinc ion binding"/>
    <property type="evidence" value="ECO:0007669"/>
    <property type="project" value="UniProtKB-UniRule"/>
</dbReference>
<evidence type="ECO:0000259" key="8">
    <source>
        <dbReference type="PROSITE" id="PS50157"/>
    </source>
</evidence>
<keyword evidence="3 5" id="KW-0863">Zinc-finger</keyword>
<dbReference type="VEuPathDB" id="VectorBase:CSON008816"/>
<keyword evidence="4 6" id="KW-0862">Zinc</keyword>